<protein>
    <recommendedName>
        <fullName evidence="1">BppU N-terminal domain-containing protein</fullName>
    </recommendedName>
</protein>
<gene>
    <name evidence="2" type="ORF">JMUB590_1736</name>
</gene>
<evidence type="ECO:0000313" key="2">
    <source>
        <dbReference type="EMBL" id="BBD92793.1"/>
    </source>
</evidence>
<dbReference type="CDD" id="cd19958">
    <property type="entry name" value="pyocin_knob"/>
    <property type="match status" value="2"/>
</dbReference>
<dbReference type="EMBL" id="AP018586">
    <property type="protein sequence ID" value="BBD92793.1"/>
    <property type="molecule type" value="Genomic_DNA"/>
</dbReference>
<dbReference type="RefSeq" id="WP_126501979.1">
    <property type="nucleotide sequence ID" value="NZ_AP018586.1"/>
</dbReference>
<reference evidence="2 3" key="1">
    <citation type="submission" date="2018-05" db="EMBL/GenBank/DDBJ databases">
        <title>Complete genome sequencing of three human clinical isolates of Staphylococcus caprae reveals virulence factors similar to those of S. epidermidis and S. capitis.</title>
        <authorList>
            <person name="Watanabe S."/>
            <person name="Cui L."/>
        </authorList>
    </citation>
    <scope>NUCLEOTIDE SEQUENCE [LARGE SCALE GENOMIC DNA]</scope>
    <source>
        <strain evidence="2 3">JMUB590</strain>
    </source>
</reference>
<dbReference type="Gene3D" id="2.60.40.3350">
    <property type="match status" value="1"/>
</dbReference>
<sequence>MQDEIKKVGRLTLYDEPYEKTVSDSGIVFYNLDINTAVLEFTISKNNFPLQISDENVDTYVYLEGTDQNGNSYGRQLDVEYVDPFKGLVRLTVPDDYLKAVNNSTVTGQMYIGVHKGNRVPETKADTAVLNEFKFTVKDALINSVSAVTKIEYIRMFDKLKDEIKQRVKDIEDAIANGSDYVAQMKNVLADGLKQINTTVTQAKKDVNDTATNANNSITTTSNNAVNTVTQARDDVLNAIKNNQVVKTADLPNQFNALKWQKFQLTNDDGSIVTVKDVVDMNTLNNISNTGPYYCSNLINTPDGRSKFGYINVYNQGSSAGWAIYREYNSNVLYINMKYLSTWHGWSLVNPDYSKTLNWQKYKLTNDDGTLTSVSGLDLSSTTVLNSLKPGMYYGNNFINAPVPAGFLEVVSRADNTIKRIELKPYNTKDTYVMTYTNSTWSSWQLMNAQPTFSDTGWLPLVLSNGVQPYSTGYTPQYKLVNNNGDVTLKFKGAVKNITTSGVAIATLPSNIASQVTMNSAFVQNSSVKSGNATIARWSVTTSGDLRLDGVSFSNSLMTADDFYPINAVIPL</sequence>
<dbReference type="Pfam" id="PF10651">
    <property type="entry name" value="BppU_N"/>
    <property type="match status" value="1"/>
</dbReference>
<evidence type="ECO:0000259" key="1">
    <source>
        <dbReference type="Pfam" id="PF10651"/>
    </source>
</evidence>
<feature type="domain" description="BppU N-terminal" evidence="1">
    <location>
        <begin position="21"/>
        <end position="166"/>
    </location>
</feature>
<evidence type="ECO:0000313" key="3">
    <source>
        <dbReference type="Proteomes" id="UP000274772"/>
    </source>
</evidence>
<accession>A0ABM7FTG9</accession>
<name>A0ABM7FTG9_9STAP</name>
<keyword evidence="3" id="KW-1185">Reference proteome</keyword>
<dbReference type="GeneID" id="58051489"/>
<dbReference type="Proteomes" id="UP000274772">
    <property type="component" value="Chromosome"/>
</dbReference>
<proteinExistence type="predicted"/>
<dbReference type="InterPro" id="IPR018913">
    <property type="entry name" value="BppU_N"/>
</dbReference>
<organism evidence="2 3">
    <name type="scientific">Staphylococcus caprae</name>
    <dbReference type="NCBI Taxonomy" id="29380"/>
    <lineage>
        <taxon>Bacteria</taxon>
        <taxon>Bacillati</taxon>
        <taxon>Bacillota</taxon>
        <taxon>Bacilli</taxon>
        <taxon>Bacillales</taxon>
        <taxon>Staphylococcaceae</taxon>
        <taxon>Staphylococcus</taxon>
    </lineage>
</organism>